<dbReference type="SUPFAM" id="SSF54928">
    <property type="entry name" value="RNA-binding domain, RBD"/>
    <property type="match status" value="1"/>
</dbReference>
<feature type="domain" description="RRM" evidence="3">
    <location>
        <begin position="1"/>
        <end position="79"/>
    </location>
</feature>
<evidence type="ECO:0000259" key="3">
    <source>
        <dbReference type="PROSITE" id="PS50102"/>
    </source>
</evidence>
<organism evidence="4 5">
    <name type="scientific">Prochlorococcus marinus XMU1408</name>
    <dbReference type="NCBI Taxonomy" id="2213228"/>
    <lineage>
        <taxon>Bacteria</taxon>
        <taxon>Bacillati</taxon>
        <taxon>Cyanobacteriota</taxon>
        <taxon>Cyanophyceae</taxon>
        <taxon>Synechococcales</taxon>
        <taxon>Prochlorococcaceae</taxon>
        <taxon>Prochlorococcus</taxon>
    </lineage>
</organism>
<evidence type="ECO:0000256" key="2">
    <source>
        <dbReference type="SAM" id="MobiDB-lite"/>
    </source>
</evidence>
<dbReference type="AlphaFoldDB" id="A0A318R714"/>
<comment type="caution">
    <text evidence="4">The sequence shown here is derived from an EMBL/GenBank/DDBJ whole genome shotgun (WGS) entry which is preliminary data.</text>
</comment>
<dbReference type="Pfam" id="PF00076">
    <property type="entry name" value="RRM_1"/>
    <property type="match status" value="1"/>
</dbReference>
<dbReference type="GO" id="GO:0003723">
    <property type="term" value="F:RNA binding"/>
    <property type="evidence" value="ECO:0007669"/>
    <property type="project" value="UniProtKB-KW"/>
</dbReference>
<reference evidence="4 5" key="1">
    <citation type="journal article" date="2018" name="Appl. Environ. Microbiol.">
        <title>Genome rearrangement shapes Prochlorococcus ecological adaptation.</title>
        <authorList>
            <person name="Yan W."/>
            <person name="Wei S."/>
            <person name="Wang Q."/>
            <person name="Xiao X."/>
            <person name="Zeng Q."/>
            <person name="Jiao N."/>
            <person name="Zhang R."/>
        </authorList>
    </citation>
    <scope>NUCLEOTIDE SEQUENCE [LARGE SCALE GENOMIC DNA]</scope>
    <source>
        <strain evidence="4 5">XMU1408</strain>
    </source>
</reference>
<dbReference type="SMART" id="SM00360">
    <property type="entry name" value="RRM"/>
    <property type="match status" value="1"/>
</dbReference>
<evidence type="ECO:0000313" key="5">
    <source>
        <dbReference type="Proteomes" id="UP000247807"/>
    </source>
</evidence>
<dbReference type="RefSeq" id="WP_158465698.1">
    <property type="nucleotide sequence ID" value="NZ_QJUE01000001.1"/>
</dbReference>
<evidence type="ECO:0000256" key="1">
    <source>
        <dbReference type="ARBA" id="ARBA00022884"/>
    </source>
</evidence>
<dbReference type="InterPro" id="IPR012677">
    <property type="entry name" value="Nucleotide-bd_a/b_plait_sf"/>
</dbReference>
<accession>A0A318R714</accession>
<feature type="region of interest" description="Disordered" evidence="2">
    <location>
        <begin position="70"/>
        <end position="205"/>
    </location>
</feature>
<dbReference type="Gene3D" id="3.30.70.330">
    <property type="match status" value="1"/>
</dbReference>
<dbReference type="InterPro" id="IPR052462">
    <property type="entry name" value="SLIRP/GR-RBP-like"/>
</dbReference>
<dbReference type="EMBL" id="QJUE01000001">
    <property type="protein sequence ID" value="PYE03621.1"/>
    <property type="molecule type" value="Genomic_DNA"/>
</dbReference>
<protein>
    <submittedName>
        <fullName evidence="4">RNA-binding protein</fullName>
    </submittedName>
</protein>
<keyword evidence="1" id="KW-0694">RNA-binding</keyword>
<dbReference type="InterPro" id="IPR035979">
    <property type="entry name" value="RBD_domain_sf"/>
</dbReference>
<proteinExistence type="predicted"/>
<dbReference type="InterPro" id="IPR000504">
    <property type="entry name" value="RRM_dom"/>
</dbReference>
<evidence type="ECO:0000313" key="4">
    <source>
        <dbReference type="EMBL" id="PYE03621.1"/>
    </source>
</evidence>
<name>A0A318R714_PROMR</name>
<dbReference type="PROSITE" id="PS50102">
    <property type="entry name" value="RRM"/>
    <property type="match status" value="1"/>
</dbReference>
<dbReference type="Proteomes" id="UP000247807">
    <property type="component" value="Unassembled WGS sequence"/>
</dbReference>
<dbReference type="OrthoDB" id="9798855at2"/>
<dbReference type="PANTHER" id="PTHR48027">
    <property type="entry name" value="HETEROGENEOUS NUCLEAR RIBONUCLEOPROTEIN 87F-RELATED"/>
    <property type="match status" value="1"/>
</dbReference>
<sequence length="205" mass="20243">MSIFVGNLPFRAEQEDVIELFSPFGEVANCSLPLERDTGRKRGFAFVEMADEAVEASAIESLQGAELMGRPLRINKAEPRGSAPRRGGGGYGGGGQGGGYGGGGYGGGGQGGGYGGGGYGGGGQGGGYGGGGYGGGGQGGGYGGGGQVDQSAQDRPSGAKGWEDRSHGNASQDANGFDQGRSRRRRGASPEGGDDSSVDYGGAES</sequence>
<feature type="compositionally biased region" description="Gly residues" evidence="2">
    <location>
        <begin position="86"/>
        <end position="147"/>
    </location>
</feature>
<gene>
    <name evidence="4" type="ORF">DNJ73_00065</name>
</gene>